<accession>A0A8J2LTM2</accession>
<dbReference type="SMART" id="SM00744">
    <property type="entry name" value="RINGv"/>
    <property type="match status" value="1"/>
</dbReference>
<feature type="region of interest" description="Disordered" evidence="20">
    <location>
        <begin position="613"/>
        <end position="636"/>
    </location>
</feature>
<evidence type="ECO:0000256" key="6">
    <source>
        <dbReference type="ARBA" id="ARBA00022692"/>
    </source>
</evidence>
<keyword evidence="10" id="KW-0256">Endoplasmic reticulum</keyword>
<evidence type="ECO:0000256" key="21">
    <source>
        <dbReference type="SAM" id="Phobius"/>
    </source>
</evidence>
<dbReference type="GO" id="GO:0008270">
    <property type="term" value="F:zinc ion binding"/>
    <property type="evidence" value="ECO:0007669"/>
    <property type="project" value="UniProtKB-KW"/>
</dbReference>
<feature type="transmembrane region" description="Helical" evidence="21">
    <location>
        <begin position="143"/>
        <end position="163"/>
    </location>
</feature>
<dbReference type="InterPro" id="IPR056521">
    <property type="entry name" value="MARCHF6-like_C"/>
</dbReference>
<feature type="transmembrane region" description="Helical" evidence="21">
    <location>
        <begin position="845"/>
        <end position="868"/>
    </location>
</feature>
<evidence type="ECO:0000256" key="13">
    <source>
        <dbReference type="ARBA" id="ARBA00022989"/>
    </source>
</evidence>
<feature type="transmembrane region" description="Helical" evidence="21">
    <location>
        <begin position="468"/>
        <end position="489"/>
    </location>
</feature>
<dbReference type="OrthoDB" id="1108038at2759"/>
<evidence type="ECO:0000256" key="11">
    <source>
        <dbReference type="ARBA" id="ARBA00022833"/>
    </source>
</evidence>
<dbReference type="GO" id="GO:0036503">
    <property type="term" value="P:ERAD pathway"/>
    <property type="evidence" value="ECO:0007669"/>
    <property type="project" value="TreeGrafter"/>
</dbReference>
<feature type="transmembrane region" description="Helical" evidence="21">
    <location>
        <begin position="353"/>
        <end position="382"/>
    </location>
</feature>
<dbReference type="InterPro" id="IPR011016">
    <property type="entry name" value="Znf_RING-CH"/>
</dbReference>
<evidence type="ECO:0000256" key="15">
    <source>
        <dbReference type="ARBA" id="ARBA00023136"/>
    </source>
</evidence>
<dbReference type="FunFam" id="3.30.40.10:FF:000096">
    <property type="entry name" value="E3 ubiquitin-protein ligase MARCH6"/>
    <property type="match status" value="1"/>
</dbReference>
<evidence type="ECO:0000256" key="19">
    <source>
        <dbReference type="ARBA" id="ARBA00083917"/>
    </source>
</evidence>
<keyword evidence="14" id="KW-0007">Acetylation</keyword>
<feature type="compositionally biased region" description="Basic and acidic residues" evidence="20">
    <location>
        <begin position="575"/>
        <end position="592"/>
    </location>
</feature>
<evidence type="ECO:0000256" key="10">
    <source>
        <dbReference type="ARBA" id="ARBA00022824"/>
    </source>
</evidence>
<feature type="transmembrane region" description="Helical" evidence="21">
    <location>
        <begin position="713"/>
        <end position="738"/>
    </location>
</feature>
<keyword evidence="6 21" id="KW-0812">Transmembrane</keyword>
<keyword evidence="9" id="KW-0833">Ubl conjugation pathway</keyword>
<evidence type="ECO:0000256" key="16">
    <source>
        <dbReference type="ARBA" id="ARBA00064724"/>
    </source>
</evidence>
<dbReference type="Pfam" id="PF23113">
    <property type="entry name" value="MARCHF6_C"/>
    <property type="match status" value="1"/>
</dbReference>
<protein>
    <recommendedName>
        <fullName evidence="17">E3 ubiquitin-protein ligase MARCHF6</fullName>
        <ecNumber evidence="4">2.3.2.27</ecNumber>
    </recommendedName>
    <alternativeName>
        <fullName evidence="19">Membrane-associated RING finger protein 6</fullName>
    </alternativeName>
    <alternativeName>
        <fullName evidence="18">Membrane-associated RING-CH protein VI</fullName>
    </alternativeName>
</protein>
<dbReference type="PANTHER" id="PTHR13145">
    <property type="entry name" value="SSM4 PROTEIN"/>
    <property type="match status" value="1"/>
</dbReference>
<keyword evidence="13 21" id="KW-1133">Transmembrane helix</keyword>
<evidence type="ECO:0000256" key="2">
    <source>
        <dbReference type="ARBA" id="ARBA00004477"/>
    </source>
</evidence>
<evidence type="ECO:0000256" key="18">
    <source>
        <dbReference type="ARBA" id="ARBA00082010"/>
    </source>
</evidence>
<evidence type="ECO:0000313" key="23">
    <source>
        <dbReference type="EMBL" id="CAG7827855.1"/>
    </source>
</evidence>
<evidence type="ECO:0000259" key="22">
    <source>
        <dbReference type="PROSITE" id="PS51292"/>
    </source>
</evidence>
<feature type="region of interest" description="Disordered" evidence="20">
    <location>
        <begin position="173"/>
        <end position="237"/>
    </location>
</feature>
<dbReference type="GO" id="GO:0061630">
    <property type="term" value="F:ubiquitin protein ligase activity"/>
    <property type="evidence" value="ECO:0007669"/>
    <property type="project" value="UniProtKB-EC"/>
</dbReference>
<feature type="transmembrane region" description="Helical" evidence="21">
    <location>
        <begin position="272"/>
        <end position="294"/>
    </location>
</feature>
<dbReference type="CDD" id="cd16702">
    <property type="entry name" value="RING_CH-C4HC3_MARCH6"/>
    <property type="match status" value="1"/>
</dbReference>
<evidence type="ECO:0000256" key="7">
    <source>
        <dbReference type="ARBA" id="ARBA00022723"/>
    </source>
</evidence>
<keyword evidence="11" id="KW-0862">Zinc</keyword>
<evidence type="ECO:0000256" key="20">
    <source>
        <dbReference type="SAM" id="MobiDB-lite"/>
    </source>
</evidence>
<comment type="subunit">
    <text evidence="16">Interacts with DIO2. Interacts with SQLE.</text>
</comment>
<feature type="region of interest" description="Disordered" evidence="20">
    <location>
        <begin position="568"/>
        <end position="594"/>
    </location>
</feature>
<evidence type="ECO:0000256" key="4">
    <source>
        <dbReference type="ARBA" id="ARBA00012483"/>
    </source>
</evidence>
<dbReference type="GO" id="GO:0005789">
    <property type="term" value="C:endoplasmic reticulum membrane"/>
    <property type="evidence" value="ECO:0007669"/>
    <property type="project" value="UniProtKB-SubCell"/>
</dbReference>
<evidence type="ECO:0000256" key="9">
    <source>
        <dbReference type="ARBA" id="ARBA00022786"/>
    </source>
</evidence>
<organism evidence="23 24">
    <name type="scientific">Allacma fusca</name>
    <dbReference type="NCBI Taxonomy" id="39272"/>
    <lineage>
        <taxon>Eukaryota</taxon>
        <taxon>Metazoa</taxon>
        <taxon>Ecdysozoa</taxon>
        <taxon>Arthropoda</taxon>
        <taxon>Hexapoda</taxon>
        <taxon>Collembola</taxon>
        <taxon>Symphypleona</taxon>
        <taxon>Sminthuridae</taxon>
        <taxon>Allacma</taxon>
    </lineage>
</organism>
<feature type="compositionally biased region" description="Low complexity" evidence="20">
    <location>
        <begin position="220"/>
        <end position="236"/>
    </location>
</feature>
<comment type="catalytic activity">
    <reaction evidence="1">
        <text>S-ubiquitinyl-[E2 ubiquitin-conjugating enzyme]-L-cysteine + [acceptor protein]-L-lysine = [E2 ubiquitin-conjugating enzyme]-L-cysteine + N(6)-ubiquitinyl-[acceptor protein]-L-lysine.</text>
        <dbReference type="EC" id="2.3.2.27"/>
    </reaction>
</comment>
<keyword evidence="12" id="KW-0832">Ubl conjugation</keyword>
<name>A0A8J2LTM2_9HEXA</name>
<evidence type="ECO:0000256" key="5">
    <source>
        <dbReference type="ARBA" id="ARBA00022679"/>
    </source>
</evidence>
<dbReference type="Proteomes" id="UP000708208">
    <property type="component" value="Unassembled WGS sequence"/>
</dbReference>
<keyword evidence="8" id="KW-0863">Zinc-finger</keyword>
<dbReference type="PROSITE" id="PS51292">
    <property type="entry name" value="ZF_RING_CH"/>
    <property type="match status" value="1"/>
</dbReference>
<evidence type="ECO:0000256" key="3">
    <source>
        <dbReference type="ARBA" id="ARBA00004906"/>
    </source>
</evidence>
<dbReference type="AlphaFoldDB" id="A0A8J2LTM2"/>
<feature type="transmembrane region" description="Helical" evidence="21">
    <location>
        <begin position="758"/>
        <end position="781"/>
    </location>
</feature>
<feature type="compositionally biased region" description="Acidic residues" evidence="20">
    <location>
        <begin position="179"/>
        <end position="198"/>
    </location>
</feature>
<feature type="transmembrane region" description="Helical" evidence="21">
    <location>
        <begin position="78"/>
        <end position="106"/>
    </location>
</feature>
<feature type="transmembrane region" description="Helical" evidence="21">
    <location>
        <begin position="410"/>
        <end position="430"/>
    </location>
</feature>
<keyword evidence="7" id="KW-0479">Metal-binding</keyword>
<comment type="subcellular location">
    <subcellularLocation>
        <location evidence="2">Endoplasmic reticulum membrane</location>
        <topology evidence="2">Multi-pass membrane protein</topology>
    </subcellularLocation>
</comment>
<dbReference type="EC" id="2.3.2.27" evidence="4"/>
<evidence type="ECO:0000256" key="12">
    <source>
        <dbReference type="ARBA" id="ARBA00022843"/>
    </source>
</evidence>
<evidence type="ECO:0000256" key="1">
    <source>
        <dbReference type="ARBA" id="ARBA00000900"/>
    </source>
</evidence>
<proteinExistence type="predicted"/>
<feature type="domain" description="RING-CH-type" evidence="22">
    <location>
        <begin position="1"/>
        <end position="62"/>
    </location>
</feature>
<evidence type="ECO:0000256" key="8">
    <source>
        <dbReference type="ARBA" id="ARBA00022771"/>
    </source>
</evidence>
<comment type="caution">
    <text evidence="23">The sequence shown here is derived from an EMBL/GenBank/DDBJ whole genome shotgun (WGS) entry which is preliminary data.</text>
</comment>
<dbReference type="PANTHER" id="PTHR13145:SF0">
    <property type="entry name" value="E3 UBIQUITIN-PROTEIN LIGASE MARCHF6"/>
    <property type="match status" value="1"/>
</dbReference>
<feature type="transmembrane region" description="Helical" evidence="21">
    <location>
        <begin position="900"/>
        <end position="919"/>
    </location>
</feature>
<evidence type="ECO:0000256" key="14">
    <source>
        <dbReference type="ARBA" id="ARBA00022990"/>
    </source>
</evidence>
<gene>
    <name evidence="23" type="ORF">AFUS01_LOCUS37813</name>
</gene>
<sequence>MDDGTQDICRVCRSEGSLDRPLFYPCVCTGSIKYIHQDCLVQWLRYSRKEYCELCNHRFSFTPIYAPDMPKRLPIKDVLSGLVASIATAVRFWVHYTVVAVAWLGIVPLSACRIHRSLFTGSVNSIFALPLDLVSTENILSDIFHGCIIVMCTLCVFISLVWLREHIMHGGGPEWLDPPQEDNADGRDDGEENVEDDANLNVQEGDGNNAGMQPQLADGRNNNNNNNQRQAVANNNDDIGNWNPIEWDRAAEELTWERLLGLDGSLIFLEHVFWVVSLNTLFILVFEFCPYHIGHFTLAGLNLQEVTQVAHFESVLTTLCGYCVVGLCLVFLHGFASILGLRRFNVVARSKKILGLCYVVVKVCLLAVVEIGIFPLLCGWWLDICSLSLFDATLKDRETSFSKAPGTSMFMHWLFGMIYVFYFASFVLLLREVLRPGVLWFLRNLNDPDFNPIQEMIHLPILRHIRRFSFSMIIFGTTILLMVWLPIRIIKRLLPTFLPFTFVFTTEQAHELSLELVLLQVMMPALLEQGHSREWLKSLVKLWCVSMSWVLGIRSYLLGDVLVDNQNQNNGAAPRVEEGERRPEEGEDDVRVRPARNVELVENDRLRRAVMNGQDDDSEDEGFVNFEPDQQQPAVPNEPEVINVEEEPEVGEPGPPPRVIPLERIPEVEDAAPGGLGFVIGGGLGAAHQALLLRDGPTGFHPYIRPGCFPIKIGLLILAMMGTLTVVSIFILVVPVSVGRFVMSYWLSSSDEPVHELYTTASGLYVTWLVIRGFLLLGTWIPKGWSAVWATAKKWSLMVIKATVAVVLLVGVIPYLCGLLFELVLISPLRVPLNQSPIYLFGENWVMGTLYIKIACASAMMGPPNFWLRRVLERIYNDGVRNINLNLIIRALAAPCIERLGLALAVPYVISQSIVPIFVPNLETQNLIERRIYPFLLVISLVIGIISFQIRQFKKLYEHIKNDKYLVGRRLVNYERPPPTPLASPVPVRDPPVVMGL</sequence>
<evidence type="ECO:0000313" key="24">
    <source>
        <dbReference type="Proteomes" id="UP000708208"/>
    </source>
</evidence>
<evidence type="ECO:0000256" key="17">
    <source>
        <dbReference type="ARBA" id="ARBA00069012"/>
    </source>
</evidence>
<comment type="pathway">
    <text evidence="3">Protein modification; protein ubiquitination.</text>
</comment>
<feature type="transmembrane region" description="Helical" evidence="21">
    <location>
        <begin position="314"/>
        <end position="341"/>
    </location>
</feature>
<feature type="transmembrane region" description="Helical" evidence="21">
    <location>
        <begin position="802"/>
        <end position="825"/>
    </location>
</feature>
<feature type="transmembrane region" description="Helical" evidence="21">
    <location>
        <begin position="671"/>
        <end position="693"/>
    </location>
</feature>
<reference evidence="23" key="1">
    <citation type="submission" date="2021-06" db="EMBL/GenBank/DDBJ databases">
        <authorList>
            <person name="Hodson N. C."/>
            <person name="Mongue J. A."/>
            <person name="Jaron S. K."/>
        </authorList>
    </citation>
    <scope>NUCLEOTIDE SEQUENCE</scope>
</reference>
<dbReference type="Pfam" id="PF12906">
    <property type="entry name" value="RINGv"/>
    <property type="match status" value="1"/>
</dbReference>
<keyword evidence="24" id="KW-1185">Reference proteome</keyword>
<dbReference type="EMBL" id="CAJVCH010545113">
    <property type="protein sequence ID" value="CAG7827855.1"/>
    <property type="molecule type" value="Genomic_DNA"/>
</dbReference>
<feature type="transmembrane region" description="Helical" evidence="21">
    <location>
        <begin position="931"/>
        <end position="950"/>
    </location>
</feature>
<keyword evidence="5" id="KW-0808">Transferase</keyword>
<keyword evidence="15 21" id="KW-0472">Membrane</keyword>